<sequence>MRPEQYQLSPVIRPVPSSVDTTNVDISGSQLALVSTAWDTDALPVAQKRAHSTTLVEGEQIRQIMRTRLAVSAQDGEDFMRDEAQSTFSTDLVGTGASWQELWLKHGESWPASATVALPHVHSSTTDWIEVAKREPRGLLSMVQSFPYPEKILSVLDDQVFETWTAAWRRSCVQTRLLSFRARTSHPSTRQWLDTWITKLPGRPRTIYLRSRTAAMTGCVSEPRLTGKTRF</sequence>
<proteinExistence type="predicted"/>
<accession>M4B492</accession>
<protein>
    <submittedName>
        <fullName evidence="1">Uncharacterized protein</fullName>
    </submittedName>
</protein>
<evidence type="ECO:0000313" key="1">
    <source>
        <dbReference type="EnsemblProtists" id="HpaP801091"/>
    </source>
</evidence>
<dbReference type="InParanoid" id="M4B492"/>
<dbReference type="EMBL" id="JH598253">
    <property type="status" value="NOT_ANNOTATED_CDS"/>
    <property type="molecule type" value="Genomic_DNA"/>
</dbReference>
<dbReference type="HOGENOM" id="CLU_104835_0_0_1"/>
<dbReference type="EnsemblProtists" id="HpaT801091">
    <property type="protein sequence ID" value="HpaP801091"/>
    <property type="gene ID" value="HpaG801091"/>
</dbReference>
<keyword evidence="2" id="KW-1185">Reference proteome</keyword>
<dbReference type="Proteomes" id="UP000011713">
    <property type="component" value="Unassembled WGS sequence"/>
</dbReference>
<name>M4B492_HYAAE</name>
<reference evidence="1" key="2">
    <citation type="submission" date="2015-06" db="UniProtKB">
        <authorList>
            <consortium name="EnsemblProtists"/>
        </authorList>
    </citation>
    <scope>IDENTIFICATION</scope>
    <source>
        <strain evidence="1">Emoy2</strain>
    </source>
</reference>
<dbReference type="AlphaFoldDB" id="M4B492"/>
<organism evidence="1 2">
    <name type="scientific">Hyaloperonospora arabidopsidis (strain Emoy2)</name>
    <name type="common">Downy mildew agent</name>
    <name type="synonym">Peronospora arabidopsidis</name>
    <dbReference type="NCBI Taxonomy" id="559515"/>
    <lineage>
        <taxon>Eukaryota</taxon>
        <taxon>Sar</taxon>
        <taxon>Stramenopiles</taxon>
        <taxon>Oomycota</taxon>
        <taxon>Peronosporomycetes</taxon>
        <taxon>Peronosporales</taxon>
        <taxon>Peronosporaceae</taxon>
        <taxon>Hyaloperonospora</taxon>
    </lineage>
</organism>
<dbReference type="VEuPathDB" id="FungiDB:HpaG801091"/>
<reference evidence="2" key="1">
    <citation type="journal article" date="2010" name="Science">
        <title>Signatures of adaptation to obligate biotrophy in the Hyaloperonospora arabidopsidis genome.</title>
        <authorList>
            <person name="Baxter L."/>
            <person name="Tripathy S."/>
            <person name="Ishaque N."/>
            <person name="Boot N."/>
            <person name="Cabral A."/>
            <person name="Kemen E."/>
            <person name="Thines M."/>
            <person name="Ah-Fong A."/>
            <person name="Anderson R."/>
            <person name="Badejoko W."/>
            <person name="Bittner-Eddy P."/>
            <person name="Boore J.L."/>
            <person name="Chibucos M.C."/>
            <person name="Coates M."/>
            <person name="Dehal P."/>
            <person name="Delehaunty K."/>
            <person name="Dong S."/>
            <person name="Downton P."/>
            <person name="Dumas B."/>
            <person name="Fabro G."/>
            <person name="Fronick C."/>
            <person name="Fuerstenberg S.I."/>
            <person name="Fulton L."/>
            <person name="Gaulin E."/>
            <person name="Govers F."/>
            <person name="Hughes L."/>
            <person name="Humphray S."/>
            <person name="Jiang R.H."/>
            <person name="Judelson H."/>
            <person name="Kamoun S."/>
            <person name="Kyung K."/>
            <person name="Meijer H."/>
            <person name="Minx P."/>
            <person name="Morris P."/>
            <person name="Nelson J."/>
            <person name="Phuntumart V."/>
            <person name="Qutob D."/>
            <person name="Rehmany A."/>
            <person name="Rougon-Cardoso A."/>
            <person name="Ryden P."/>
            <person name="Torto-Alalibo T."/>
            <person name="Studholme D."/>
            <person name="Wang Y."/>
            <person name="Win J."/>
            <person name="Wood J."/>
            <person name="Clifton S.W."/>
            <person name="Rogers J."/>
            <person name="Van den Ackerveken G."/>
            <person name="Jones J.D."/>
            <person name="McDowell J.M."/>
            <person name="Beynon J."/>
            <person name="Tyler B.M."/>
        </authorList>
    </citation>
    <scope>NUCLEOTIDE SEQUENCE [LARGE SCALE GENOMIC DNA]</scope>
    <source>
        <strain evidence="2">Emoy2</strain>
    </source>
</reference>
<evidence type="ECO:0000313" key="2">
    <source>
        <dbReference type="Proteomes" id="UP000011713"/>
    </source>
</evidence>